<feature type="compositionally biased region" description="Low complexity" evidence="2">
    <location>
        <begin position="1189"/>
        <end position="1211"/>
    </location>
</feature>
<dbReference type="Pfam" id="PF05548">
    <property type="entry name" value="Peptidase_M11"/>
    <property type="match status" value="1"/>
</dbReference>
<dbReference type="Proteomes" id="UP001530377">
    <property type="component" value="Unassembled WGS sequence"/>
</dbReference>
<evidence type="ECO:0000313" key="6">
    <source>
        <dbReference type="Proteomes" id="UP001530377"/>
    </source>
</evidence>
<dbReference type="PANTHER" id="PTHR46769:SF2">
    <property type="entry name" value="FIBROCYSTIN-L ISOFORM 2 PRECURSOR-RELATED"/>
    <property type="match status" value="1"/>
</dbReference>
<dbReference type="Gene3D" id="2.60.120.1560">
    <property type="match status" value="2"/>
</dbReference>
<feature type="chain" id="PRO_5044785535" description="PA14 domain-containing protein" evidence="3">
    <location>
        <begin position="24"/>
        <end position="1352"/>
    </location>
</feature>
<organism evidence="5 6">
    <name type="scientific">Cyclostephanos tholiformis</name>
    <dbReference type="NCBI Taxonomy" id="382380"/>
    <lineage>
        <taxon>Eukaryota</taxon>
        <taxon>Sar</taxon>
        <taxon>Stramenopiles</taxon>
        <taxon>Ochrophyta</taxon>
        <taxon>Bacillariophyta</taxon>
        <taxon>Coscinodiscophyceae</taxon>
        <taxon>Thalassiosirophycidae</taxon>
        <taxon>Stephanodiscales</taxon>
        <taxon>Stephanodiscaceae</taxon>
        <taxon>Cyclostephanos</taxon>
    </lineage>
</organism>
<evidence type="ECO:0000256" key="1">
    <source>
        <dbReference type="ARBA" id="ARBA00022729"/>
    </source>
</evidence>
<dbReference type="SUPFAM" id="SSF55486">
    <property type="entry name" value="Metalloproteases ('zincins'), catalytic domain"/>
    <property type="match status" value="1"/>
</dbReference>
<feature type="domain" description="PA14" evidence="4">
    <location>
        <begin position="832"/>
        <end position="990"/>
    </location>
</feature>
<protein>
    <recommendedName>
        <fullName evidence="4">PA14 domain-containing protein</fullName>
    </recommendedName>
</protein>
<dbReference type="InterPro" id="IPR052387">
    <property type="entry name" value="Fibrocystin"/>
</dbReference>
<keyword evidence="1 3" id="KW-0732">Signal</keyword>
<dbReference type="PANTHER" id="PTHR46769">
    <property type="entry name" value="POLYCYSTIC KIDNEY AND HEPATIC DISEASE 1 (AUTOSOMAL RECESSIVE)-LIKE 1"/>
    <property type="match status" value="1"/>
</dbReference>
<dbReference type="PROSITE" id="PS51820">
    <property type="entry name" value="PA14"/>
    <property type="match status" value="2"/>
</dbReference>
<gene>
    <name evidence="5" type="ORF">ACHAXA_007636</name>
</gene>
<comment type="caution">
    <text evidence="5">The sequence shown here is derived from an EMBL/GenBank/DDBJ whole genome shotgun (WGS) entry which is preliminary data.</text>
</comment>
<feature type="signal peptide" evidence="3">
    <location>
        <begin position="1"/>
        <end position="23"/>
    </location>
</feature>
<name>A0ABD3R6R7_9STRA</name>
<feature type="compositionally biased region" description="Low complexity" evidence="2">
    <location>
        <begin position="1272"/>
        <end position="1287"/>
    </location>
</feature>
<proteinExistence type="predicted"/>
<dbReference type="EMBL" id="JALLPB020000519">
    <property type="protein sequence ID" value="KAL3808352.1"/>
    <property type="molecule type" value="Genomic_DNA"/>
</dbReference>
<feature type="compositionally biased region" description="Polar residues" evidence="2">
    <location>
        <begin position="1246"/>
        <end position="1255"/>
    </location>
</feature>
<feature type="region of interest" description="Disordered" evidence="2">
    <location>
        <begin position="131"/>
        <end position="178"/>
    </location>
</feature>
<sequence>MHILVNASILALALATHSVAASAKPSSSSFSSLKRLGIFSGDGTTFVQEESSVRCLMHFVEPYMIDPDADEKSAIVCVLDMEYEGDSISGTTYELDVPSFPYGFFDDVEYSKTILTISSASIMRARGGGGAAGVGDKPTNSHGGGVISMKKGATTKKERHGSGGDGGGGLRGSSGERSGMLFDRSRGRRLAQTMGNSSLIVLYAIPLDASNIDRTPSQLANDIFGINETETQDPVNAKSQVLRCSRGQLNYIPACGTPEQSCYSTPLVVNGVLRVPINYNVTGIASGTVKNWVEAEAQKILQSQTPPIDLFSFNQIMHVIPDAADWGGAAAWAYLPGQTSAFRSSYSYRMGVQVHEFGHNIGLHHSGYNAASYADYSCLMGSPSYGDDGPEICWNGAKSWETGWYAADSVDVIPSSTTPFLANLIGVADWSEGSYTPGNHRVVLRIADSTETQKYHIMYNRAKGPNAGVTFAKDQVTVTMGASQQVSWHQTGLGPVISATNKYPVFRKEKFNGGNKWLVIKLCSMTAGTPDTASVMVYLDDGPALNNGFMCPGELPCIDNSGCNDGNFCTLNACVNNTCMPPIDNSANLCPSCGAQTFCNPSGTCDPICADNNQCTADSCVANTCQNVPIPGCTIPGALLETWLGIGGSSVSDLTSNAAYQSPPNQVMDIVGSLAAPVDRADNFGARLKTYLTPPATGTYTFYVASDDSSELWLSTDKNPANKKKIAWVNGWTAPQVWTAYTTQKSSLINLSAGSFYYLEALYKEGGGGDHLSIAWESTNAGVPRSVINGSYFFEEPPVPCTSNEHCLSTNPCNSGQCDLASTLCKYTPIVGCENGAKLETWLGISGSSLSSLTTNARFPNSPDSTIIVRDFLETPTNRADNYGARLQTYITPPVTCNYTFYIASDDAGELYLSNNTDTNNKVLIANIALWAGPRDWKKYSTQKSKPVTLEKGKLYFMEALHKEGGGGDNLAIAWECLDQNIALGVIGTMYTSVSLPDSTRAHEITNLSTEFKSYCAAHICTNEPAELEPDFCAYHRQSYSKSHLPALICTNKPAEPKPEFCAFHRRSYSKSHVPAHSCTNEPAKFEPEFCAYNCPSYRNPFVPTHECADKYAKLKPEFCAYHRQAHVPAHACTNEPAKLKPKFCAYNCPSYRNPFVPTHECADKYAKLKPEFCTYHRQAHPTFPPTHAPTNQPSLSPSSVPTTVHPTETPSSPPTNAPTNTPSLSPSSAPTTAKPTFPPTHAPTNQPSLIPSSAPTTVNPTKTPSSPPTNVPTRAPSSSPSFAPTTNKPTASPISKPSSVPTNSPTMIPTRKPTTKPVIINQLIRLFPVDIPALSVYHKQESLHQRRLFVE</sequence>
<accession>A0ABD3R6R7</accession>
<keyword evidence="6" id="KW-1185">Reference proteome</keyword>
<feature type="compositionally biased region" description="Polar residues" evidence="2">
    <location>
        <begin position="1288"/>
        <end position="1308"/>
    </location>
</feature>
<evidence type="ECO:0000256" key="3">
    <source>
        <dbReference type="SAM" id="SignalP"/>
    </source>
</evidence>
<feature type="compositionally biased region" description="Low complexity" evidence="2">
    <location>
        <begin position="1256"/>
        <end position="1265"/>
    </location>
</feature>
<feature type="compositionally biased region" description="Low complexity" evidence="2">
    <location>
        <begin position="1218"/>
        <end position="1236"/>
    </location>
</feature>
<evidence type="ECO:0000259" key="4">
    <source>
        <dbReference type="PROSITE" id="PS51820"/>
    </source>
</evidence>
<dbReference type="InterPro" id="IPR037524">
    <property type="entry name" value="PA14/GLEYA"/>
</dbReference>
<dbReference type="InterPro" id="IPR008752">
    <property type="entry name" value="Peptidase_M11"/>
</dbReference>
<dbReference type="InterPro" id="IPR011658">
    <property type="entry name" value="PA14_dom"/>
</dbReference>
<dbReference type="SMART" id="SM00758">
    <property type="entry name" value="PA14"/>
    <property type="match status" value="2"/>
</dbReference>
<feature type="compositionally biased region" description="Gly residues" evidence="2">
    <location>
        <begin position="163"/>
        <end position="172"/>
    </location>
</feature>
<dbReference type="SUPFAM" id="SSF56988">
    <property type="entry name" value="Anthrax protective antigen"/>
    <property type="match status" value="2"/>
</dbReference>
<dbReference type="InterPro" id="IPR024079">
    <property type="entry name" value="MetalloPept_cat_dom_sf"/>
</dbReference>
<feature type="domain" description="PA14" evidence="4">
    <location>
        <begin position="633"/>
        <end position="792"/>
    </location>
</feature>
<dbReference type="Gene3D" id="3.40.390.10">
    <property type="entry name" value="Collagenase (Catalytic Domain)"/>
    <property type="match status" value="1"/>
</dbReference>
<evidence type="ECO:0000313" key="5">
    <source>
        <dbReference type="EMBL" id="KAL3808352.1"/>
    </source>
</evidence>
<feature type="region of interest" description="Disordered" evidence="2">
    <location>
        <begin position="1184"/>
        <end position="1314"/>
    </location>
</feature>
<evidence type="ECO:0000256" key="2">
    <source>
        <dbReference type="SAM" id="MobiDB-lite"/>
    </source>
</evidence>
<dbReference type="Pfam" id="PF07691">
    <property type="entry name" value="PA14"/>
    <property type="match status" value="2"/>
</dbReference>
<reference evidence="5 6" key="1">
    <citation type="submission" date="2024-10" db="EMBL/GenBank/DDBJ databases">
        <title>Updated reference genomes for cyclostephanoid diatoms.</title>
        <authorList>
            <person name="Roberts W.R."/>
            <person name="Alverson A.J."/>
        </authorList>
    </citation>
    <scope>NUCLEOTIDE SEQUENCE [LARGE SCALE GENOMIC DNA]</scope>
    <source>
        <strain evidence="5 6">AJA228-03</strain>
    </source>
</reference>